<organism evidence="2 3">
    <name type="scientific">Sphingomonas koreensis</name>
    <dbReference type="NCBI Taxonomy" id="93064"/>
    <lineage>
        <taxon>Bacteria</taxon>
        <taxon>Pseudomonadati</taxon>
        <taxon>Pseudomonadota</taxon>
        <taxon>Alphaproteobacteria</taxon>
        <taxon>Sphingomonadales</taxon>
        <taxon>Sphingomonadaceae</taxon>
        <taxon>Sphingomonas</taxon>
    </lineage>
</organism>
<keyword evidence="1" id="KW-0472">Membrane</keyword>
<dbReference type="Proteomes" id="UP000287746">
    <property type="component" value="Unassembled WGS sequence"/>
</dbReference>
<name>A0A430FZX4_9SPHN</name>
<proteinExistence type="predicted"/>
<dbReference type="RefSeq" id="WP_126005224.1">
    <property type="nucleotide sequence ID" value="NZ_QQYZ01000019.1"/>
</dbReference>
<comment type="caution">
    <text evidence="2">The sequence shown here is derived from an EMBL/GenBank/DDBJ whole genome shotgun (WGS) entry which is preliminary data.</text>
</comment>
<keyword evidence="1" id="KW-0812">Transmembrane</keyword>
<dbReference type="AlphaFoldDB" id="A0A430FZX4"/>
<reference evidence="2 3" key="1">
    <citation type="submission" date="2018-07" db="EMBL/GenBank/DDBJ databases">
        <title>Genomic and Epidemiologic Investigation of an Indolent Hospital Outbreak.</title>
        <authorList>
            <person name="Johnson R.C."/>
            <person name="Deming C."/>
            <person name="Conlan S."/>
            <person name="Zellmer C.J."/>
            <person name="Michelin A.V."/>
            <person name="Lee-Lin S."/>
            <person name="Thomas P.J."/>
            <person name="Park M."/>
            <person name="Weingarten R.A."/>
            <person name="Less J."/>
            <person name="Dekker J.P."/>
            <person name="Frank K.M."/>
            <person name="Musser K.A."/>
            <person name="Mcquiston J.R."/>
            <person name="Henderson D.K."/>
            <person name="Lau A.F."/>
            <person name="Palmore T.N."/>
            <person name="Segre J.A."/>
        </authorList>
    </citation>
    <scope>NUCLEOTIDE SEQUENCE [LARGE SCALE GENOMIC DNA]</scope>
    <source>
        <strain evidence="2 3">SK-CDC1_0717</strain>
    </source>
</reference>
<protein>
    <submittedName>
        <fullName evidence="2">Uncharacterized protein</fullName>
    </submittedName>
</protein>
<keyword evidence="1" id="KW-1133">Transmembrane helix</keyword>
<accession>A0A430FZX4</accession>
<feature type="transmembrane region" description="Helical" evidence="1">
    <location>
        <begin position="79"/>
        <end position="96"/>
    </location>
</feature>
<dbReference type="EMBL" id="QQYZ01000019">
    <property type="protein sequence ID" value="RSY79629.1"/>
    <property type="molecule type" value="Genomic_DNA"/>
</dbReference>
<feature type="transmembrane region" description="Helical" evidence="1">
    <location>
        <begin position="54"/>
        <end position="72"/>
    </location>
</feature>
<sequence length="132" mass="14277">MTRRILVALIFAILLLGVGAAQWAYLDQGYTLDIAINGGPVSSSHIGFPRSRKLVLLALGVAAFGTLWLFASSRKRNRVAAWATLALGLLVAVFDLREYGAIGSPTTLWAVLLLLALALTVQLSAWRAEERE</sequence>
<feature type="transmembrane region" description="Helical" evidence="1">
    <location>
        <begin position="108"/>
        <end position="126"/>
    </location>
</feature>
<gene>
    <name evidence="2" type="ORF">DAH66_16830</name>
</gene>
<evidence type="ECO:0000256" key="1">
    <source>
        <dbReference type="SAM" id="Phobius"/>
    </source>
</evidence>
<evidence type="ECO:0000313" key="2">
    <source>
        <dbReference type="EMBL" id="RSY79629.1"/>
    </source>
</evidence>
<evidence type="ECO:0000313" key="3">
    <source>
        <dbReference type="Proteomes" id="UP000287746"/>
    </source>
</evidence>